<keyword evidence="1" id="KW-0812">Transmembrane</keyword>
<name>A0A1G2V061_9BACT</name>
<feature type="transmembrane region" description="Helical" evidence="1">
    <location>
        <begin position="28"/>
        <end position="52"/>
    </location>
</feature>
<protein>
    <submittedName>
        <fullName evidence="2">Uncharacterized protein</fullName>
    </submittedName>
</protein>
<proteinExistence type="predicted"/>
<keyword evidence="1" id="KW-1133">Transmembrane helix</keyword>
<evidence type="ECO:0000313" key="2">
    <source>
        <dbReference type="EMBL" id="OHB15016.1"/>
    </source>
</evidence>
<keyword evidence="1" id="KW-0472">Membrane</keyword>
<organism evidence="2 3">
    <name type="scientific">Candidatus Zambryskibacteria bacterium RIFOXYC1_FULL_39_10</name>
    <dbReference type="NCBI Taxonomy" id="1802779"/>
    <lineage>
        <taxon>Bacteria</taxon>
        <taxon>Candidatus Zambryskiibacteriota</taxon>
    </lineage>
</organism>
<dbReference type="EMBL" id="MHWW01000011">
    <property type="protein sequence ID" value="OHB15016.1"/>
    <property type="molecule type" value="Genomic_DNA"/>
</dbReference>
<evidence type="ECO:0000313" key="3">
    <source>
        <dbReference type="Proteomes" id="UP000177697"/>
    </source>
</evidence>
<dbReference type="Proteomes" id="UP000177697">
    <property type="component" value="Unassembled WGS sequence"/>
</dbReference>
<reference evidence="2 3" key="1">
    <citation type="journal article" date="2016" name="Nat. Commun.">
        <title>Thousands of microbial genomes shed light on interconnected biogeochemical processes in an aquifer system.</title>
        <authorList>
            <person name="Anantharaman K."/>
            <person name="Brown C.T."/>
            <person name="Hug L.A."/>
            <person name="Sharon I."/>
            <person name="Castelle C.J."/>
            <person name="Probst A.J."/>
            <person name="Thomas B.C."/>
            <person name="Singh A."/>
            <person name="Wilkins M.J."/>
            <person name="Karaoz U."/>
            <person name="Brodie E.L."/>
            <person name="Williams K.H."/>
            <person name="Hubbard S.S."/>
            <person name="Banfield J.F."/>
        </authorList>
    </citation>
    <scope>NUCLEOTIDE SEQUENCE [LARGE SCALE GENOMIC DNA]</scope>
</reference>
<dbReference type="AlphaFoldDB" id="A0A1G2V061"/>
<comment type="caution">
    <text evidence="2">The sequence shown here is derived from an EMBL/GenBank/DDBJ whole genome shotgun (WGS) entry which is preliminary data.</text>
</comment>
<gene>
    <name evidence="2" type="ORF">A2431_03145</name>
</gene>
<accession>A0A1G2V061</accession>
<sequence>MKLNFLKLNKDKSLSLKSLRPQLFNINLLWFICLGVILIIIIIMALIAYKFFHYQYFEDYKKVTPFEGSNLINVEKLKNVIERRNNFINKEISLPPDPSL</sequence>
<evidence type="ECO:0000256" key="1">
    <source>
        <dbReference type="SAM" id="Phobius"/>
    </source>
</evidence>